<keyword evidence="3" id="KW-1185">Reference proteome</keyword>
<evidence type="ECO:0000313" key="3">
    <source>
        <dbReference type="Proteomes" id="UP000460435"/>
    </source>
</evidence>
<feature type="compositionally biased region" description="Basic residues" evidence="1">
    <location>
        <begin position="52"/>
        <end position="61"/>
    </location>
</feature>
<dbReference type="EMBL" id="WLZY01000006">
    <property type="protein sequence ID" value="NDL58818.1"/>
    <property type="molecule type" value="Genomic_DNA"/>
</dbReference>
<dbReference type="AlphaFoldDB" id="A0A7K3M8S5"/>
<reference evidence="2 3" key="1">
    <citation type="submission" date="2019-11" db="EMBL/GenBank/DDBJ databases">
        <authorList>
            <person name="Li X.-J."/>
            <person name="Feng X.-M."/>
        </authorList>
    </citation>
    <scope>NUCLEOTIDE SEQUENCE [LARGE SCALE GENOMIC DNA]</scope>
    <source>
        <strain evidence="2 3">XMNu-373</strain>
    </source>
</reference>
<accession>A0A7K3M8S5</accession>
<evidence type="ECO:0000256" key="1">
    <source>
        <dbReference type="SAM" id="MobiDB-lite"/>
    </source>
</evidence>
<feature type="compositionally biased region" description="Polar residues" evidence="1">
    <location>
        <begin position="1"/>
        <end position="16"/>
    </location>
</feature>
<proteinExistence type="predicted"/>
<organism evidence="2 3">
    <name type="scientific">Phytoactinopolyspora mesophila</name>
    <dbReference type="NCBI Taxonomy" id="2650750"/>
    <lineage>
        <taxon>Bacteria</taxon>
        <taxon>Bacillati</taxon>
        <taxon>Actinomycetota</taxon>
        <taxon>Actinomycetes</taxon>
        <taxon>Jiangellales</taxon>
        <taxon>Jiangellaceae</taxon>
        <taxon>Phytoactinopolyspora</taxon>
    </lineage>
</organism>
<name>A0A7K3M8S5_9ACTN</name>
<gene>
    <name evidence="2" type="ORF">F7O44_17240</name>
</gene>
<sequence>MSSPNQHSSDSTSAPSNRAARRAKGKGKAGAEQPSLDRRGGPLRDSQVKAQPKLKGRRGNR</sequence>
<protein>
    <submittedName>
        <fullName evidence="2">Uncharacterized protein</fullName>
    </submittedName>
</protein>
<dbReference type="RefSeq" id="WP_162451533.1">
    <property type="nucleotide sequence ID" value="NZ_WLZY01000006.1"/>
</dbReference>
<comment type="caution">
    <text evidence="2">The sequence shown here is derived from an EMBL/GenBank/DDBJ whole genome shotgun (WGS) entry which is preliminary data.</text>
</comment>
<feature type="region of interest" description="Disordered" evidence="1">
    <location>
        <begin position="1"/>
        <end position="61"/>
    </location>
</feature>
<dbReference type="Proteomes" id="UP000460435">
    <property type="component" value="Unassembled WGS sequence"/>
</dbReference>
<evidence type="ECO:0000313" key="2">
    <source>
        <dbReference type="EMBL" id="NDL58818.1"/>
    </source>
</evidence>